<keyword evidence="3" id="KW-0479">Metal-binding</keyword>
<dbReference type="SUPFAM" id="SSF53271">
    <property type="entry name" value="PRTase-like"/>
    <property type="match status" value="2"/>
</dbReference>
<dbReference type="InterPro" id="IPR029057">
    <property type="entry name" value="PRTase-like"/>
</dbReference>
<evidence type="ECO:0000256" key="4">
    <source>
        <dbReference type="ARBA" id="ARBA00022727"/>
    </source>
</evidence>
<dbReference type="GO" id="GO:0006015">
    <property type="term" value="P:5-phosphoribose 1-diphosphate biosynthetic process"/>
    <property type="evidence" value="ECO:0007669"/>
    <property type="project" value="TreeGrafter"/>
</dbReference>
<sequence>MTDLLSCAPHARGANNRPGFSDRDVQNDGPMRNLVLIAGRSHPDLARATAESLGVGLLQTDIRTFANGEIYTRFNSSVRGKDVFVLQTGCDPVNDGLVELLLLIDSCKRASAKHISAVTPCYPYSRQDRKGYGREPISARLVADLIACAGADRIITVDLHASQIQGFFNGPVDHLTGVPALIKHVKSLRIDNLTIVSPDIGRVKVADVWSDKLNAPLAIIHKRRDPRVHNNVTMHEIVGDVRSRVCLVVDDLIDTGDTLAKAAIALKKAGAVKVIAAATHGIFSTPERLVSCGEIDHVIVTDSVPASKVFDRVKTVSIAPLLACAICEVVTEGSISEMLDCVSKRIDN</sequence>
<organism evidence="11 12">
    <name type="scientific">Tropheryma whipplei (strain Twist)</name>
    <name type="common">Whipple's bacillus</name>
    <dbReference type="NCBI Taxonomy" id="203267"/>
    <lineage>
        <taxon>Bacteria</taxon>
        <taxon>Bacillati</taxon>
        <taxon>Actinomycetota</taxon>
        <taxon>Actinomycetes</taxon>
        <taxon>Micrococcales</taxon>
        <taxon>Tropherymataceae</taxon>
        <taxon>Tropheryma</taxon>
    </lineage>
</organism>
<dbReference type="GO" id="GO:0005524">
    <property type="term" value="F:ATP binding"/>
    <property type="evidence" value="ECO:0007669"/>
    <property type="project" value="UniProtKB-KW"/>
</dbReference>
<dbReference type="eggNOG" id="COG0462">
    <property type="taxonomic scope" value="Bacteria"/>
</dbReference>
<dbReference type="PANTHER" id="PTHR10210">
    <property type="entry name" value="RIBOSE-PHOSPHATE DIPHOSPHOKINASE FAMILY MEMBER"/>
    <property type="match status" value="1"/>
</dbReference>
<dbReference type="GeneID" id="67388368"/>
<evidence type="ECO:0000256" key="5">
    <source>
        <dbReference type="ARBA" id="ARBA00022741"/>
    </source>
</evidence>
<dbReference type="CDD" id="cd06223">
    <property type="entry name" value="PRTases_typeI"/>
    <property type="match status" value="1"/>
</dbReference>
<dbReference type="GO" id="GO:0002189">
    <property type="term" value="C:ribose phosphate diphosphokinase complex"/>
    <property type="evidence" value="ECO:0007669"/>
    <property type="project" value="TreeGrafter"/>
</dbReference>
<reference evidence="11 12" key="1">
    <citation type="journal article" date="2003" name="Genome Res.">
        <title>Tropheryma whipplei twist: a human pathogenic Actinobacteria with a reduced genome.</title>
        <authorList>
            <person name="Raoult D."/>
            <person name="Ogata H."/>
            <person name="Audic S."/>
            <person name="Robert C."/>
            <person name="Suhre K."/>
            <person name="Drancourt M."/>
            <person name="Claverie J.-M."/>
        </authorList>
    </citation>
    <scope>NUCLEOTIDE SEQUENCE [LARGE SCALE GENOMIC DNA]</scope>
    <source>
        <strain evidence="11 12">Twist</strain>
    </source>
</reference>
<keyword evidence="6 11" id="KW-0418">Kinase</keyword>
<dbReference type="InterPro" id="IPR029099">
    <property type="entry name" value="Pribosyltran_N"/>
</dbReference>
<name>Q83GR1_TROWT</name>
<dbReference type="GO" id="GO:0000287">
    <property type="term" value="F:magnesium ion binding"/>
    <property type="evidence" value="ECO:0007669"/>
    <property type="project" value="InterPro"/>
</dbReference>
<keyword evidence="4" id="KW-0545">Nucleotide biosynthesis</keyword>
<dbReference type="Gene3D" id="3.40.50.2020">
    <property type="match status" value="2"/>
</dbReference>
<evidence type="ECO:0000256" key="7">
    <source>
        <dbReference type="ARBA" id="ARBA00022840"/>
    </source>
</evidence>
<dbReference type="NCBIfam" id="TIGR01251">
    <property type="entry name" value="ribP_PPkin"/>
    <property type="match status" value="1"/>
</dbReference>
<dbReference type="NCBIfam" id="NF002320">
    <property type="entry name" value="PRK01259.1"/>
    <property type="match status" value="1"/>
</dbReference>
<dbReference type="EC" id="2.7.6.1" evidence="1"/>
<keyword evidence="12" id="KW-1185">Reference proteome</keyword>
<evidence type="ECO:0000256" key="9">
    <source>
        <dbReference type="ARBA" id="ARBA00049535"/>
    </source>
</evidence>
<feature type="domain" description="Ribose-phosphate pyrophosphokinase N-terminal" evidence="10">
    <location>
        <begin position="35"/>
        <end position="150"/>
    </location>
</feature>
<dbReference type="FunFam" id="3.40.50.2020:FF:000007">
    <property type="entry name" value="Ribose-phosphate pyrophosphokinase"/>
    <property type="match status" value="1"/>
</dbReference>
<dbReference type="GO" id="GO:0004749">
    <property type="term" value="F:ribose phosphate diphosphokinase activity"/>
    <property type="evidence" value="ECO:0007669"/>
    <property type="project" value="UniProtKB-EC"/>
</dbReference>
<dbReference type="HOGENOM" id="CLU_033546_1_0_11"/>
<dbReference type="NCBIfam" id="NF002844">
    <property type="entry name" value="PRK03092.1"/>
    <property type="match status" value="1"/>
</dbReference>
<dbReference type="AlphaFoldDB" id="Q83GR1"/>
<dbReference type="RefSeq" id="WP_011096531.1">
    <property type="nucleotide sequence ID" value="NC_004572.3"/>
</dbReference>
<gene>
    <name evidence="11" type="primary">prsA</name>
    <name evidence="11" type="ordered locus">TWT_187</name>
</gene>
<keyword evidence="2 11" id="KW-0808">Transferase</keyword>
<dbReference type="InterPro" id="IPR000842">
    <property type="entry name" value="PRib_PP_synth_CS"/>
</dbReference>
<keyword evidence="7" id="KW-0067">ATP-binding</keyword>
<dbReference type="InterPro" id="IPR005946">
    <property type="entry name" value="Rib-P_diPkinase"/>
</dbReference>
<evidence type="ECO:0000256" key="1">
    <source>
        <dbReference type="ARBA" id="ARBA00013247"/>
    </source>
</evidence>
<evidence type="ECO:0000313" key="11">
    <source>
        <dbReference type="EMBL" id="AAO44284.1"/>
    </source>
</evidence>
<dbReference type="EMBL" id="AE014184">
    <property type="protein sequence ID" value="AAO44284.1"/>
    <property type="molecule type" value="Genomic_DNA"/>
</dbReference>
<evidence type="ECO:0000256" key="3">
    <source>
        <dbReference type="ARBA" id="ARBA00022723"/>
    </source>
</evidence>
<dbReference type="GO" id="GO:0016301">
    <property type="term" value="F:kinase activity"/>
    <property type="evidence" value="ECO:0007669"/>
    <property type="project" value="UniProtKB-KW"/>
</dbReference>
<evidence type="ECO:0000256" key="6">
    <source>
        <dbReference type="ARBA" id="ARBA00022777"/>
    </source>
</evidence>
<dbReference type="SMART" id="SM01400">
    <property type="entry name" value="Pribosyltran_N"/>
    <property type="match status" value="1"/>
</dbReference>
<dbReference type="PANTHER" id="PTHR10210:SF41">
    <property type="entry name" value="RIBOSE-PHOSPHATE PYROPHOSPHOKINASE 1, CHLOROPLASTIC"/>
    <property type="match status" value="1"/>
</dbReference>
<dbReference type="KEGG" id="twh:TWT_187"/>
<dbReference type="Pfam" id="PF13793">
    <property type="entry name" value="Pribosyltran_N"/>
    <property type="match status" value="1"/>
</dbReference>
<accession>Q83GR1</accession>
<evidence type="ECO:0000259" key="10">
    <source>
        <dbReference type="Pfam" id="PF13793"/>
    </source>
</evidence>
<comment type="catalytic activity">
    <reaction evidence="9">
        <text>D-ribose 5-phosphate + ATP = 5-phospho-alpha-D-ribose 1-diphosphate + AMP + H(+)</text>
        <dbReference type="Rhea" id="RHEA:15609"/>
        <dbReference type="ChEBI" id="CHEBI:15378"/>
        <dbReference type="ChEBI" id="CHEBI:30616"/>
        <dbReference type="ChEBI" id="CHEBI:58017"/>
        <dbReference type="ChEBI" id="CHEBI:78346"/>
        <dbReference type="ChEBI" id="CHEBI:456215"/>
        <dbReference type="EC" id="2.7.6.1"/>
    </reaction>
</comment>
<evidence type="ECO:0000256" key="8">
    <source>
        <dbReference type="ARBA" id="ARBA00022842"/>
    </source>
</evidence>
<dbReference type="GO" id="GO:0005737">
    <property type="term" value="C:cytoplasm"/>
    <property type="evidence" value="ECO:0007669"/>
    <property type="project" value="TreeGrafter"/>
</dbReference>
<dbReference type="InterPro" id="IPR000836">
    <property type="entry name" value="PRTase_dom"/>
</dbReference>
<dbReference type="Proteomes" id="UP000002200">
    <property type="component" value="Chromosome"/>
</dbReference>
<dbReference type="GO" id="GO:0006164">
    <property type="term" value="P:purine nucleotide biosynthetic process"/>
    <property type="evidence" value="ECO:0007669"/>
    <property type="project" value="TreeGrafter"/>
</dbReference>
<dbReference type="Pfam" id="PF14572">
    <property type="entry name" value="Pribosyl_synth"/>
    <property type="match status" value="1"/>
</dbReference>
<proteinExistence type="predicted"/>
<keyword evidence="5" id="KW-0547">Nucleotide-binding</keyword>
<dbReference type="GO" id="GO:0009156">
    <property type="term" value="P:ribonucleoside monophosphate biosynthetic process"/>
    <property type="evidence" value="ECO:0007669"/>
    <property type="project" value="InterPro"/>
</dbReference>
<dbReference type="STRING" id="203267.TWT_187"/>
<dbReference type="PROSITE" id="PS00114">
    <property type="entry name" value="PRPP_SYNTHASE"/>
    <property type="match status" value="1"/>
</dbReference>
<evidence type="ECO:0000256" key="2">
    <source>
        <dbReference type="ARBA" id="ARBA00022679"/>
    </source>
</evidence>
<evidence type="ECO:0000313" key="12">
    <source>
        <dbReference type="Proteomes" id="UP000002200"/>
    </source>
</evidence>
<protein>
    <recommendedName>
        <fullName evidence="1">ribose-phosphate diphosphokinase</fullName>
        <ecNumber evidence="1">2.7.6.1</ecNumber>
    </recommendedName>
</protein>
<keyword evidence="8" id="KW-0460">Magnesium</keyword>